<reference evidence="3 4" key="1">
    <citation type="submission" date="2015-03" db="EMBL/GenBank/DDBJ databases">
        <title>Luteipulveratus halotolerans sp. nov., a novel actinobacterium (Dermacoccaceae) from Sarawak, Malaysia.</title>
        <authorList>
            <person name="Juboi H."/>
            <person name="Basik A."/>
            <person name="Shamsul S.S."/>
            <person name="Arnold P."/>
            <person name="Schmitt E.K."/>
            <person name="Sanglier J.-J."/>
            <person name="Yeo T."/>
        </authorList>
    </citation>
    <scope>NUCLEOTIDE SEQUENCE [LARGE SCALE GENOMIC DNA]</scope>
    <source>
        <strain evidence="3 4">MN07-A0370</strain>
    </source>
</reference>
<organism evidence="3 4">
    <name type="scientific">Luteipulveratus mongoliensis</name>
    <dbReference type="NCBI Taxonomy" id="571913"/>
    <lineage>
        <taxon>Bacteria</taxon>
        <taxon>Bacillati</taxon>
        <taxon>Actinomycetota</taxon>
        <taxon>Actinomycetes</taxon>
        <taxon>Micrococcales</taxon>
        <taxon>Dermacoccaceae</taxon>
        <taxon>Luteipulveratus</taxon>
    </lineage>
</organism>
<dbReference type="InterPro" id="IPR052169">
    <property type="entry name" value="CW_Biosynth-Accessory"/>
</dbReference>
<keyword evidence="4" id="KW-1185">Reference proteome</keyword>
<dbReference type="Proteomes" id="UP000066480">
    <property type="component" value="Chromosome"/>
</dbReference>
<proteinExistence type="inferred from homology"/>
<sequence>MTKASSRLMATGALVVTAVAGVGALTLADRPAGSHRPTGANETRGVIVDELGQAVSGARVQTREGEAVTTNRSGAFVVHLDNPTLVTATAPDHKSRVQAIAPRTAPRIELTGQASRTISIRFGGDVMMGRRFYERVDGRPAQLTDPHNVQQHSAILSSVAPLLADGDLSVVNLETPLVDEPYYNPNRPRPKAFHPTKDLAFASGPATAKALKAAGVDAVSLGNNHSFDVLGPGLASTIKALDAAGVKHFGAGTNDAEAWKPAIVQAAGRRVALLACTTVDGSDHAIPYVAAAKRAGAALCTPAALKKAVTDARKQASYVAVMMHGGVEYQRDQTPESQSIFKVATEAGAQVVIGGHPHVVGGLTQSGGSVTAESMGNLTFDQSLWSTYPGYLLRVDLRDGAALRSTVDPLVMEHYRPVPSVGGVAQSASRLAAGSVAGPARLADNGAQVNASPPPPAMVKEQRLGERQIQAMAPGWWYSGTSAPVNAVRAGTDLLNGTGSFEQQGTDPGVPPGGLWTLGNYARLSNESRCDDGEIKGDLGLELLRSPLSKDDVVASPLNRQQVRPGQSLSLVADVRHAAKGARLELRWYRGAEGSSLRTTSETIPQVDKSAAGCRRVTINATVPSDARAVQVFLRLEPPKGGQETRRLAVDNVRLAQWAPEGISGRQYDMVRTTAAATGRFVRDLPGARASAETPVLEAPEPQ</sequence>
<dbReference type="AlphaFoldDB" id="A0A0K1JIJ8"/>
<dbReference type="SUPFAM" id="SSF56300">
    <property type="entry name" value="Metallo-dependent phosphatases"/>
    <property type="match status" value="1"/>
</dbReference>
<evidence type="ECO:0000259" key="2">
    <source>
        <dbReference type="SMART" id="SM00854"/>
    </source>
</evidence>
<dbReference type="SMART" id="SM00854">
    <property type="entry name" value="PGA_cap"/>
    <property type="match status" value="1"/>
</dbReference>
<feature type="domain" description="Capsule synthesis protein CapA" evidence="2">
    <location>
        <begin position="119"/>
        <end position="382"/>
    </location>
</feature>
<evidence type="ECO:0000256" key="1">
    <source>
        <dbReference type="ARBA" id="ARBA00005662"/>
    </source>
</evidence>
<dbReference type="PANTHER" id="PTHR33393:SF11">
    <property type="entry name" value="POLYGLUTAMINE SYNTHESIS ACCESSORY PROTEIN RV0574C-RELATED"/>
    <property type="match status" value="1"/>
</dbReference>
<dbReference type="Gene3D" id="3.60.21.10">
    <property type="match status" value="1"/>
</dbReference>
<gene>
    <name evidence="3" type="ORF">VV02_12895</name>
</gene>
<dbReference type="EMBL" id="CP011112">
    <property type="protein sequence ID" value="AKU16547.1"/>
    <property type="molecule type" value="Genomic_DNA"/>
</dbReference>
<protein>
    <recommendedName>
        <fullName evidence="2">Capsule synthesis protein CapA domain-containing protein</fullName>
    </recommendedName>
</protein>
<dbReference type="KEGG" id="lmoi:VV02_12895"/>
<dbReference type="CDD" id="cd07381">
    <property type="entry name" value="MPP_CapA"/>
    <property type="match status" value="1"/>
</dbReference>
<accession>A0A0K1JIJ8</accession>
<dbReference type="InterPro" id="IPR029052">
    <property type="entry name" value="Metallo-depent_PP-like"/>
</dbReference>
<dbReference type="RefSeq" id="WP_052591962.1">
    <property type="nucleotide sequence ID" value="NZ_CP011112.1"/>
</dbReference>
<evidence type="ECO:0000313" key="4">
    <source>
        <dbReference type="Proteomes" id="UP000066480"/>
    </source>
</evidence>
<name>A0A0K1JIJ8_9MICO</name>
<dbReference type="Pfam" id="PF09587">
    <property type="entry name" value="PGA_cap"/>
    <property type="match status" value="1"/>
</dbReference>
<evidence type="ECO:0000313" key="3">
    <source>
        <dbReference type="EMBL" id="AKU16547.1"/>
    </source>
</evidence>
<dbReference type="PANTHER" id="PTHR33393">
    <property type="entry name" value="POLYGLUTAMINE SYNTHESIS ACCESSORY PROTEIN RV0574C-RELATED"/>
    <property type="match status" value="1"/>
</dbReference>
<dbReference type="PATRIC" id="fig|571913.6.peg.2625"/>
<dbReference type="InterPro" id="IPR019079">
    <property type="entry name" value="Capsule_synth_CapA"/>
</dbReference>
<comment type="similarity">
    <text evidence="1">Belongs to the CapA family.</text>
</comment>